<accession>A0ABW0TV31</accession>
<dbReference type="Proteomes" id="UP001596071">
    <property type="component" value="Unassembled WGS sequence"/>
</dbReference>
<protein>
    <submittedName>
        <fullName evidence="2">VOC family protein</fullName>
    </submittedName>
</protein>
<evidence type="ECO:0000259" key="1">
    <source>
        <dbReference type="PROSITE" id="PS51819"/>
    </source>
</evidence>
<dbReference type="RefSeq" id="WP_381441429.1">
    <property type="nucleotide sequence ID" value="NZ_JBHSNP010000002.1"/>
</dbReference>
<dbReference type="InterPro" id="IPR029068">
    <property type="entry name" value="Glyas_Bleomycin-R_OHBP_Dase"/>
</dbReference>
<dbReference type="InterPro" id="IPR004360">
    <property type="entry name" value="Glyas_Fos-R_dOase_dom"/>
</dbReference>
<evidence type="ECO:0000313" key="2">
    <source>
        <dbReference type="EMBL" id="MFC5601779.1"/>
    </source>
</evidence>
<reference evidence="3" key="1">
    <citation type="journal article" date="2019" name="Int. J. Syst. Evol. Microbiol.">
        <title>The Global Catalogue of Microorganisms (GCM) 10K type strain sequencing project: providing services to taxonomists for standard genome sequencing and annotation.</title>
        <authorList>
            <consortium name="The Broad Institute Genomics Platform"/>
            <consortium name="The Broad Institute Genome Sequencing Center for Infectious Disease"/>
            <person name="Wu L."/>
            <person name="Ma J."/>
        </authorList>
    </citation>
    <scope>NUCLEOTIDE SEQUENCE [LARGE SCALE GENOMIC DNA]</scope>
    <source>
        <strain evidence="3">KACC 11299</strain>
    </source>
</reference>
<name>A0ABW0TV31_9BACL</name>
<dbReference type="Gene3D" id="3.10.180.10">
    <property type="entry name" value="2,3-Dihydroxybiphenyl 1,2-Dioxygenase, domain 1"/>
    <property type="match status" value="1"/>
</dbReference>
<keyword evidence="3" id="KW-1185">Reference proteome</keyword>
<evidence type="ECO:0000313" key="3">
    <source>
        <dbReference type="Proteomes" id="UP001596071"/>
    </source>
</evidence>
<comment type="caution">
    <text evidence="2">The sequence shown here is derived from an EMBL/GenBank/DDBJ whole genome shotgun (WGS) entry which is preliminary data.</text>
</comment>
<organism evidence="2 3">
    <name type="scientific">Sporosarcina koreensis</name>
    <dbReference type="NCBI Taxonomy" id="334735"/>
    <lineage>
        <taxon>Bacteria</taxon>
        <taxon>Bacillati</taxon>
        <taxon>Bacillota</taxon>
        <taxon>Bacilli</taxon>
        <taxon>Bacillales</taxon>
        <taxon>Caryophanaceae</taxon>
        <taxon>Sporosarcina</taxon>
    </lineage>
</organism>
<feature type="domain" description="VOC" evidence="1">
    <location>
        <begin position="6"/>
        <end position="126"/>
    </location>
</feature>
<sequence length="134" mass="15213">MGFIKRIETIYLPVANPKASAEWYEKHLKVKAVGTLDPDANQAQLSLASSQSLFLIKSKERVNANFMEINGEEQCLLTLEVTDFHRLYEELQSSGASITVIEDNHECGENFYLYDLDGNKLDIWSGWPVDLESK</sequence>
<dbReference type="EMBL" id="JBHSNP010000002">
    <property type="protein sequence ID" value="MFC5601779.1"/>
    <property type="molecule type" value="Genomic_DNA"/>
</dbReference>
<dbReference type="Pfam" id="PF00903">
    <property type="entry name" value="Glyoxalase"/>
    <property type="match status" value="1"/>
</dbReference>
<proteinExistence type="predicted"/>
<dbReference type="CDD" id="cd06587">
    <property type="entry name" value="VOC"/>
    <property type="match status" value="1"/>
</dbReference>
<gene>
    <name evidence="2" type="ORF">ACFPTP_00675</name>
</gene>
<dbReference type="InterPro" id="IPR037523">
    <property type="entry name" value="VOC_core"/>
</dbReference>
<dbReference type="SUPFAM" id="SSF54593">
    <property type="entry name" value="Glyoxalase/Bleomycin resistance protein/Dihydroxybiphenyl dioxygenase"/>
    <property type="match status" value="1"/>
</dbReference>
<dbReference type="PROSITE" id="PS51819">
    <property type="entry name" value="VOC"/>
    <property type="match status" value="1"/>
</dbReference>